<gene>
    <name evidence="2" type="ordered locus">RB12454</name>
</gene>
<dbReference type="SUPFAM" id="SSF52047">
    <property type="entry name" value="RNI-like"/>
    <property type="match status" value="1"/>
</dbReference>
<dbReference type="EnsemblBacteria" id="CAD77599">
    <property type="protein sequence ID" value="CAD77599"/>
    <property type="gene ID" value="RB12454"/>
</dbReference>
<reference evidence="2 3" key="1">
    <citation type="journal article" date="2003" name="Proc. Natl. Acad. Sci. U.S.A.">
        <title>Complete genome sequence of the marine planctomycete Pirellula sp. strain 1.</title>
        <authorList>
            <person name="Gloeckner F.O."/>
            <person name="Kube M."/>
            <person name="Bauer M."/>
            <person name="Teeling H."/>
            <person name="Lombardot T."/>
            <person name="Ludwig W."/>
            <person name="Gade D."/>
            <person name="Beck A."/>
            <person name="Borzym K."/>
            <person name="Heitmann K."/>
            <person name="Rabus R."/>
            <person name="Schlesner H."/>
            <person name="Amann R."/>
            <person name="Reinhardt R."/>
        </authorList>
    </citation>
    <scope>NUCLEOTIDE SEQUENCE [LARGE SCALE GENOMIC DNA]</scope>
    <source>
        <strain evidence="3">DSM 10527 / NCIMB 13988 / SH1</strain>
    </source>
</reference>
<evidence type="ECO:0000313" key="2">
    <source>
        <dbReference type="EMBL" id="CAD77599.1"/>
    </source>
</evidence>
<dbReference type="InParanoid" id="Q7UIL5"/>
<dbReference type="STRING" id="243090.RB12454"/>
<dbReference type="eggNOG" id="COG4886">
    <property type="taxonomic scope" value="Bacteria"/>
</dbReference>
<feature type="region of interest" description="Disordered" evidence="1">
    <location>
        <begin position="1"/>
        <end position="22"/>
    </location>
</feature>
<keyword evidence="3" id="KW-1185">Reference proteome</keyword>
<dbReference type="InterPro" id="IPR032675">
    <property type="entry name" value="LRR_dom_sf"/>
</dbReference>
<accession>Q7UIL5</accession>
<protein>
    <recommendedName>
        <fullName evidence="4">Leucine Rich repeats (2 copies)</fullName>
    </recommendedName>
</protein>
<proteinExistence type="predicted"/>
<dbReference type="KEGG" id="rba:RB12454"/>
<dbReference type="RefSeq" id="WP_011123748.1">
    <property type="nucleotide sequence ID" value="NC_005027.1"/>
</dbReference>
<dbReference type="Gene3D" id="3.80.10.10">
    <property type="entry name" value="Ribonuclease Inhibitor"/>
    <property type="match status" value="1"/>
</dbReference>
<dbReference type="Proteomes" id="UP000001025">
    <property type="component" value="Chromosome"/>
</dbReference>
<dbReference type="HOGENOM" id="CLU_1371276_0_0_0"/>
<evidence type="ECO:0008006" key="4">
    <source>
        <dbReference type="Google" id="ProtNLM"/>
    </source>
</evidence>
<name>Q7UIL5_RHOBA</name>
<sequence>MLNKPAQRHHKSSDFDPHPGDREGVRALANRCRFQLDGRGRVWGVWIHVEFSDSEVEHLLQLPRLISVSFGASIRHTPALTEHGFAQLAKHRLLSGFFFQGNIQLNDSAIATIRDFPRLAHLMLPFCGVTDAGVRNLAIADRFFTLSLVGNSITDDSVPHLCRLKSLRRLWVGKTSISSFGYDELKAALPRCRTLNDVL</sequence>
<organism evidence="2 3">
    <name type="scientific">Rhodopirellula baltica (strain DSM 10527 / NCIMB 13988 / SH1)</name>
    <dbReference type="NCBI Taxonomy" id="243090"/>
    <lineage>
        <taxon>Bacteria</taxon>
        <taxon>Pseudomonadati</taxon>
        <taxon>Planctomycetota</taxon>
        <taxon>Planctomycetia</taxon>
        <taxon>Pirellulales</taxon>
        <taxon>Pirellulaceae</taxon>
        <taxon>Rhodopirellula</taxon>
    </lineage>
</organism>
<feature type="compositionally biased region" description="Basic residues" evidence="1">
    <location>
        <begin position="1"/>
        <end position="11"/>
    </location>
</feature>
<evidence type="ECO:0000313" key="3">
    <source>
        <dbReference type="Proteomes" id="UP000001025"/>
    </source>
</evidence>
<evidence type="ECO:0000256" key="1">
    <source>
        <dbReference type="SAM" id="MobiDB-lite"/>
    </source>
</evidence>
<dbReference type="OrthoDB" id="232968at2"/>
<dbReference type="AlphaFoldDB" id="Q7UIL5"/>
<feature type="compositionally biased region" description="Basic and acidic residues" evidence="1">
    <location>
        <begin position="12"/>
        <end position="22"/>
    </location>
</feature>
<dbReference type="EMBL" id="BX294155">
    <property type="protein sequence ID" value="CAD77599.1"/>
    <property type="molecule type" value="Genomic_DNA"/>
</dbReference>